<dbReference type="PANTHER" id="PTHR46534">
    <property type="entry name" value="IGGFC_BINDING DOMAIN-CONTAINING PROTEIN"/>
    <property type="match status" value="1"/>
</dbReference>
<reference evidence="1" key="1">
    <citation type="journal article" date="2019" name="bioRxiv">
        <title>The Genome of the Zebra Mussel, Dreissena polymorpha: A Resource for Invasive Species Research.</title>
        <authorList>
            <person name="McCartney M.A."/>
            <person name="Auch B."/>
            <person name="Kono T."/>
            <person name="Mallez S."/>
            <person name="Zhang Y."/>
            <person name="Obille A."/>
            <person name="Becker A."/>
            <person name="Abrahante J.E."/>
            <person name="Garbe J."/>
            <person name="Badalamenti J.P."/>
            <person name="Herman A."/>
            <person name="Mangelson H."/>
            <person name="Liachko I."/>
            <person name="Sullivan S."/>
            <person name="Sone E.D."/>
            <person name="Koren S."/>
            <person name="Silverstein K.A.T."/>
            <person name="Beckman K.B."/>
            <person name="Gohl D.M."/>
        </authorList>
    </citation>
    <scope>NUCLEOTIDE SEQUENCE</scope>
    <source>
        <strain evidence="1">Duluth1</strain>
        <tissue evidence="1">Whole animal</tissue>
    </source>
</reference>
<dbReference type="Proteomes" id="UP000828390">
    <property type="component" value="Unassembled WGS sequence"/>
</dbReference>
<accession>A0A9D4EK51</accession>
<evidence type="ECO:0000313" key="1">
    <source>
        <dbReference type="EMBL" id="KAH3781270.1"/>
    </source>
</evidence>
<keyword evidence="2" id="KW-1185">Reference proteome</keyword>
<comment type="caution">
    <text evidence="1">The sequence shown here is derived from an EMBL/GenBank/DDBJ whole genome shotgun (WGS) entry which is preliminary data.</text>
</comment>
<gene>
    <name evidence="1" type="ORF">DPMN_159095</name>
</gene>
<reference evidence="1" key="2">
    <citation type="submission" date="2020-11" db="EMBL/GenBank/DDBJ databases">
        <authorList>
            <person name="McCartney M.A."/>
            <person name="Auch B."/>
            <person name="Kono T."/>
            <person name="Mallez S."/>
            <person name="Becker A."/>
            <person name="Gohl D.M."/>
            <person name="Silverstein K.A.T."/>
            <person name="Koren S."/>
            <person name="Bechman K.B."/>
            <person name="Herman A."/>
            <person name="Abrahante J.E."/>
            <person name="Garbe J."/>
        </authorList>
    </citation>
    <scope>NUCLEOTIDE SEQUENCE</scope>
    <source>
        <strain evidence="1">Duluth1</strain>
        <tissue evidence="1">Whole animal</tissue>
    </source>
</reference>
<evidence type="ECO:0000313" key="2">
    <source>
        <dbReference type="Proteomes" id="UP000828390"/>
    </source>
</evidence>
<sequence length="147" mass="16012">MYIASRYVSKVFITSPGIGFNQTNTKPPKTTTPVTFPDSVMSTSAGFSHKVVYVEAGQLVSVYVMVRNEHTSDDFQPLPISDDANDFWLHHTNLENGLFIIAALEDNTRIEVQLKTSAGAVPVGGRSYSIGQKVSFELGKLQTLGAT</sequence>
<dbReference type="PANTHER" id="PTHR46534:SF1">
    <property type="entry name" value="IGGFC-BINDING PROTEIN N-TERMINAL DOMAIN-CONTAINING PROTEIN"/>
    <property type="match status" value="1"/>
</dbReference>
<proteinExistence type="predicted"/>
<name>A0A9D4EK51_DREPO</name>
<organism evidence="1 2">
    <name type="scientific">Dreissena polymorpha</name>
    <name type="common">Zebra mussel</name>
    <name type="synonym">Mytilus polymorpha</name>
    <dbReference type="NCBI Taxonomy" id="45954"/>
    <lineage>
        <taxon>Eukaryota</taxon>
        <taxon>Metazoa</taxon>
        <taxon>Spiralia</taxon>
        <taxon>Lophotrochozoa</taxon>
        <taxon>Mollusca</taxon>
        <taxon>Bivalvia</taxon>
        <taxon>Autobranchia</taxon>
        <taxon>Heteroconchia</taxon>
        <taxon>Euheterodonta</taxon>
        <taxon>Imparidentia</taxon>
        <taxon>Neoheterodontei</taxon>
        <taxon>Myida</taxon>
        <taxon>Dreissenoidea</taxon>
        <taxon>Dreissenidae</taxon>
        <taxon>Dreissena</taxon>
    </lineage>
</organism>
<protein>
    <submittedName>
        <fullName evidence="1">Uncharacterized protein</fullName>
    </submittedName>
</protein>
<dbReference type="AlphaFoldDB" id="A0A9D4EK51"/>
<dbReference type="EMBL" id="JAIWYP010000008">
    <property type="protein sequence ID" value="KAH3781270.1"/>
    <property type="molecule type" value="Genomic_DNA"/>
</dbReference>